<evidence type="ECO:0000313" key="1">
    <source>
        <dbReference type="Ensembl" id="ENSCANP00000001338.1"/>
    </source>
</evidence>
<accession>A0A2K5HAH0</accession>
<evidence type="ECO:0000313" key="2">
    <source>
        <dbReference type="Proteomes" id="UP000233080"/>
    </source>
</evidence>
<reference evidence="1" key="2">
    <citation type="submission" date="2025-09" db="UniProtKB">
        <authorList>
            <consortium name="Ensembl"/>
        </authorList>
    </citation>
    <scope>IDENTIFICATION</scope>
</reference>
<proteinExistence type="predicted"/>
<dbReference type="AlphaFoldDB" id="A0A2K5HAH0"/>
<dbReference type="Ensembl" id="ENSCANT00000005473.1">
    <property type="protein sequence ID" value="ENSCANP00000001338.1"/>
    <property type="gene ID" value="ENSCANG00000004997.1"/>
</dbReference>
<reference evidence="1" key="1">
    <citation type="submission" date="2025-08" db="UniProtKB">
        <authorList>
            <consortium name="Ensembl"/>
        </authorList>
    </citation>
    <scope>IDENTIFICATION</scope>
</reference>
<dbReference type="OMA" id="TVYKYTN"/>
<keyword evidence="2" id="KW-1185">Reference proteome</keyword>
<dbReference type="Proteomes" id="UP000233080">
    <property type="component" value="Unassembled WGS sequence"/>
</dbReference>
<sequence>MMGVHFAFTLQYISCKYANVECNVDCVLIEFLGDTVYKYTNYIPSYICLILSL</sequence>
<name>A0A2K5HAH0_COLAP</name>
<organism evidence="1 2">
    <name type="scientific">Colobus angolensis palliatus</name>
    <name type="common">Peters' Angolan colobus</name>
    <dbReference type="NCBI Taxonomy" id="336983"/>
    <lineage>
        <taxon>Eukaryota</taxon>
        <taxon>Metazoa</taxon>
        <taxon>Chordata</taxon>
        <taxon>Craniata</taxon>
        <taxon>Vertebrata</taxon>
        <taxon>Euteleostomi</taxon>
        <taxon>Mammalia</taxon>
        <taxon>Eutheria</taxon>
        <taxon>Euarchontoglires</taxon>
        <taxon>Primates</taxon>
        <taxon>Haplorrhini</taxon>
        <taxon>Catarrhini</taxon>
        <taxon>Cercopithecidae</taxon>
        <taxon>Colobinae</taxon>
        <taxon>Colobus</taxon>
    </lineage>
</organism>
<protein>
    <submittedName>
        <fullName evidence="1">Uncharacterized protein</fullName>
    </submittedName>
</protein>